<accession>A0A8J4T7P5</accession>
<dbReference type="Proteomes" id="UP000748531">
    <property type="component" value="Unassembled WGS sequence"/>
</dbReference>
<evidence type="ECO:0000313" key="2">
    <source>
        <dbReference type="Proteomes" id="UP000748531"/>
    </source>
</evidence>
<dbReference type="EMBL" id="LUCH01004076">
    <property type="protein sequence ID" value="KAF5399409.1"/>
    <property type="molecule type" value="Genomic_DNA"/>
</dbReference>
<sequence length="96" mass="11081">MLTTRLAKADGQRACQFCGRPIYSSQRSKPSVTGEDYYCCVDYHRLVRFAMEYAKILAQTTHVGQTSKRKYHPKRMKIKRLAPLVELIAKSGKRKD</sequence>
<evidence type="ECO:0000313" key="1">
    <source>
        <dbReference type="EMBL" id="KAF5399409.1"/>
    </source>
</evidence>
<protein>
    <submittedName>
        <fullName evidence="1">Uncharacterized protein</fullName>
    </submittedName>
</protein>
<reference evidence="1" key="1">
    <citation type="submission" date="2019-05" db="EMBL/GenBank/DDBJ databases">
        <title>Annotation for the trematode Paragonimus heterotremus.</title>
        <authorList>
            <person name="Choi Y.-J."/>
        </authorList>
    </citation>
    <scope>NUCLEOTIDE SEQUENCE</scope>
    <source>
        <strain evidence="1">LC</strain>
    </source>
</reference>
<organism evidence="1 2">
    <name type="scientific">Paragonimus heterotremus</name>
    <dbReference type="NCBI Taxonomy" id="100268"/>
    <lineage>
        <taxon>Eukaryota</taxon>
        <taxon>Metazoa</taxon>
        <taxon>Spiralia</taxon>
        <taxon>Lophotrochozoa</taxon>
        <taxon>Platyhelminthes</taxon>
        <taxon>Trematoda</taxon>
        <taxon>Digenea</taxon>
        <taxon>Plagiorchiida</taxon>
        <taxon>Troglotremata</taxon>
        <taxon>Troglotrematidae</taxon>
        <taxon>Paragonimus</taxon>
    </lineage>
</organism>
<name>A0A8J4T7P5_9TREM</name>
<dbReference type="OrthoDB" id="527209at2759"/>
<gene>
    <name evidence="1" type="ORF">PHET_06956</name>
</gene>
<comment type="caution">
    <text evidence="1">The sequence shown here is derived from an EMBL/GenBank/DDBJ whole genome shotgun (WGS) entry which is preliminary data.</text>
</comment>
<dbReference type="AlphaFoldDB" id="A0A8J4T7P5"/>
<proteinExistence type="predicted"/>
<keyword evidence="2" id="KW-1185">Reference proteome</keyword>